<organism evidence="7 8">
    <name type="scientific">Toxocara canis</name>
    <name type="common">Canine roundworm</name>
    <dbReference type="NCBI Taxonomy" id="6265"/>
    <lineage>
        <taxon>Eukaryota</taxon>
        <taxon>Metazoa</taxon>
        <taxon>Ecdysozoa</taxon>
        <taxon>Nematoda</taxon>
        <taxon>Chromadorea</taxon>
        <taxon>Rhabditida</taxon>
        <taxon>Spirurina</taxon>
        <taxon>Ascaridomorpha</taxon>
        <taxon>Ascaridoidea</taxon>
        <taxon>Toxocaridae</taxon>
        <taxon>Toxocara</taxon>
    </lineage>
</organism>
<dbReference type="PANTHER" id="PTHR11245:SF6">
    <property type="entry name" value="DUF19 DOMAIN-CONTAINING PROTEIN"/>
    <property type="match status" value="1"/>
</dbReference>
<dbReference type="GO" id="GO:0005615">
    <property type="term" value="C:extracellular space"/>
    <property type="evidence" value="ECO:0007669"/>
    <property type="project" value="TreeGrafter"/>
</dbReference>
<feature type="compositionally biased region" description="Basic and acidic residues" evidence="5">
    <location>
        <begin position="115"/>
        <end position="126"/>
    </location>
</feature>
<dbReference type="AlphaFoldDB" id="A0A183V1P1"/>
<evidence type="ECO:0000256" key="2">
    <source>
        <dbReference type="ARBA" id="ARBA00011748"/>
    </source>
</evidence>
<reference evidence="6 7" key="2">
    <citation type="submission" date="2018-11" db="EMBL/GenBank/DDBJ databases">
        <authorList>
            <consortium name="Pathogen Informatics"/>
        </authorList>
    </citation>
    <scope>NUCLEOTIDE SEQUENCE [LARGE SCALE GENOMIC DNA]</scope>
</reference>
<comment type="similarity">
    <text evidence="1">Belongs to the stanniocalcin family.</text>
</comment>
<evidence type="ECO:0000313" key="7">
    <source>
        <dbReference type="Proteomes" id="UP000050794"/>
    </source>
</evidence>
<evidence type="ECO:0000256" key="4">
    <source>
        <dbReference type="ARBA" id="ARBA00023157"/>
    </source>
</evidence>
<dbReference type="InterPro" id="IPR004978">
    <property type="entry name" value="Stanniocalcin"/>
</dbReference>
<evidence type="ECO:0000313" key="6">
    <source>
        <dbReference type="EMBL" id="VDM45982.1"/>
    </source>
</evidence>
<evidence type="ECO:0000256" key="5">
    <source>
        <dbReference type="SAM" id="MobiDB-lite"/>
    </source>
</evidence>
<feature type="region of interest" description="Disordered" evidence="5">
    <location>
        <begin position="144"/>
        <end position="171"/>
    </location>
</feature>
<sequence length="524" mass="57189">MVFKASLPDFQYVMHAHLIPAMQEVVWNAVSSCQYDDPEKKERLCTAVMDALSGEKTLKASSFFHGVPFTTVQTYFHRSREAMTKAMLTIDERDNEPPNQIQVPVPLTTASYDGHSSDSEQSNEKKCGKLDSVLGLLAAKMEQRANSEENSASPDCYAPTGSNKRKPKSVHRVVNEPIANDEEGTFADSLYDMVYFGSSDEFKPSLYGQPGVTVDGEMSDTTSDELDGSEGDALLMFIFSVQDITGYEVAFADFAGDEYARKVAEGIVERSAVGKSTKVRLAKAIVKEACERYCLTTDYLEAYFGAFREVMQQSGSTSFIAWNGFADTGTTSNVTVSDGLSEANGSKGSKVSDGKKGCEKESYVVGPPLDPSDKKRIAAIDACIEDVCKPSLYSAEQKEKLHKAISMVVRGERTVNAAANIMQLPSSTLHPYVHKARVALGSLLPPQASGPTLWNSNKKIHEAAEQSSPATESNEETNQNTSINLEEIDEVLTGLLKNANCDESSKDKIYQATLMVRSFANICL</sequence>
<name>A0A183V1P1_TOXCA</name>
<evidence type="ECO:0000256" key="1">
    <source>
        <dbReference type="ARBA" id="ARBA00008693"/>
    </source>
</evidence>
<dbReference type="GO" id="GO:0005179">
    <property type="term" value="F:hormone activity"/>
    <property type="evidence" value="ECO:0007669"/>
    <property type="project" value="UniProtKB-KW"/>
</dbReference>
<comment type="subunit">
    <text evidence="2">Homodimer; disulfide-linked.</text>
</comment>
<keyword evidence="3" id="KW-0372">Hormone</keyword>
<reference evidence="8" key="1">
    <citation type="submission" date="2016-06" db="UniProtKB">
        <authorList>
            <consortium name="WormBaseParasite"/>
        </authorList>
    </citation>
    <scope>IDENTIFICATION</scope>
</reference>
<feature type="compositionally biased region" description="Polar residues" evidence="5">
    <location>
        <begin position="465"/>
        <end position="483"/>
    </location>
</feature>
<accession>A0A183V1P1</accession>
<protein>
    <submittedName>
        <fullName evidence="8">HTH psq-type domain-containing protein</fullName>
    </submittedName>
</protein>
<keyword evidence="4" id="KW-1015">Disulfide bond</keyword>
<dbReference type="Proteomes" id="UP000050794">
    <property type="component" value="Unassembled WGS sequence"/>
</dbReference>
<keyword evidence="7" id="KW-1185">Reference proteome</keyword>
<feature type="compositionally biased region" description="Basic and acidic residues" evidence="5">
    <location>
        <begin position="350"/>
        <end position="362"/>
    </location>
</feature>
<evidence type="ECO:0000313" key="8">
    <source>
        <dbReference type="WBParaSite" id="TCNE_0001466101-mRNA-1"/>
    </source>
</evidence>
<feature type="region of interest" description="Disordered" evidence="5">
    <location>
        <begin position="338"/>
        <end position="365"/>
    </location>
</feature>
<gene>
    <name evidence="6" type="ORF">TCNE_LOCUS14661</name>
</gene>
<evidence type="ECO:0000256" key="3">
    <source>
        <dbReference type="ARBA" id="ARBA00022702"/>
    </source>
</evidence>
<proteinExistence type="inferred from homology"/>
<feature type="region of interest" description="Disordered" evidence="5">
    <location>
        <begin position="461"/>
        <end position="483"/>
    </location>
</feature>
<feature type="region of interest" description="Disordered" evidence="5">
    <location>
        <begin position="91"/>
        <end position="126"/>
    </location>
</feature>
<dbReference type="GO" id="GO:0006874">
    <property type="term" value="P:intracellular calcium ion homeostasis"/>
    <property type="evidence" value="ECO:0007669"/>
    <property type="project" value="TreeGrafter"/>
</dbReference>
<dbReference type="PANTHER" id="PTHR11245">
    <property type="entry name" value="STANNIOCALCIN"/>
    <property type="match status" value="1"/>
</dbReference>
<dbReference type="EMBL" id="UYWY01022375">
    <property type="protein sequence ID" value="VDM45982.1"/>
    <property type="molecule type" value="Genomic_DNA"/>
</dbReference>
<dbReference type="WBParaSite" id="TCNE_0001466101-mRNA-1">
    <property type="protein sequence ID" value="TCNE_0001466101-mRNA-1"/>
    <property type="gene ID" value="TCNE_0001466101"/>
</dbReference>